<feature type="region of interest" description="Disordered" evidence="1">
    <location>
        <begin position="1"/>
        <end position="38"/>
    </location>
</feature>
<accession>A0A9W9D9G2</accession>
<feature type="region of interest" description="Disordered" evidence="1">
    <location>
        <begin position="501"/>
        <end position="559"/>
    </location>
</feature>
<feature type="compositionally biased region" description="Polar residues" evidence="1">
    <location>
        <begin position="333"/>
        <end position="351"/>
    </location>
</feature>
<feature type="compositionally biased region" description="Basic residues" evidence="1">
    <location>
        <begin position="543"/>
        <end position="555"/>
    </location>
</feature>
<feature type="compositionally biased region" description="Acidic residues" evidence="1">
    <location>
        <begin position="20"/>
        <end position="38"/>
    </location>
</feature>
<feature type="region of interest" description="Disordered" evidence="1">
    <location>
        <begin position="333"/>
        <end position="430"/>
    </location>
</feature>
<dbReference type="OrthoDB" id="3779124at2759"/>
<evidence type="ECO:0000313" key="3">
    <source>
        <dbReference type="Proteomes" id="UP001140510"/>
    </source>
</evidence>
<comment type="caution">
    <text evidence="2">The sequence shown here is derived from an EMBL/GenBank/DDBJ whole genome shotgun (WGS) entry which is preliminary data.</text>
</comment>
<evidence type="ECO:0000313" key="2">
    <source>
        <dbReference type="EMBL" id="KAJ4409614.1"/>
    </source>
</evidence>
<sequence>MTTRQPYHSLPQTPELSLYDTEDPYSSDEEMPDREETDQLLRQAHHYVITEGGRDSSSKFMERIQRINEDLVQEISAHGYDCDPKLFRRVKHKIDHVLREFEDAVDAESSLYDYSDSREYYTAAVEESLYRTDSSPTTPDGAASRRTARIGGKDYVERVYLYGGPGNHPESWYKKAAASLPFPETIRMADWESLRIHSDLAAIGNMEKTEPVTGNGVSFEDPCLTHHNKLPQFESGSRFRLPTPDSADIKRVKAFASNYRLKEAVKAFYEGDESKLPAKVGEDVDYKWAPLVFLDRLDVGQRLSPAAEGMSRATTLAEAYADSTTVVKEVRSAVNTTPTKPPSISNGSSKVGSAPRATRALLKDKQSPSSSTPVDIPTPVNDDLPVTLSLPVSKTSQSKEIASGSTARRIKAKTEDSIRSPTSLSSAPANWETKPATHVAILKKTRGRTRKNATPSAAITSTYQVTKAGKRKRLSSDSVEDDQTAEGIELQVIVSRGKQLKRDAKRPYTPTSLGEDECGDNPVPDSPPEMTPGSSVMSTPPVKKARAAGKKQRRYTKCDFEQRVTPEEFAEHVARRGPSLTVAAAAIMRGSTRSGKVREL</sequence>
<organism evidence="2 3">
    <name type="scientific">Didymella pomorum</name>
    <dbReference type="NCBI Taxonomy" id="749634"/>
    <lineage>
        <taxon>Eukaryota</taxon>
        <taxon>Fungi</taxon>
        <taxon>Dikarya</taxon>
        <taxon>Ascomycota</taxon>
        <taxon>Pezizomycotina</taxon>
        <taxon>Dothideomycetes</taxon>
        <taxon>Pleosporomycetidae</taxon>
        <taxon>Pleosporales</taxon>
        <taxon>Pleosporineae</taxon>
        <taxon>Didymellaceae</taxon>
        <taxon>Didymella</taxon>
    </lineage>
</organism>
<feature type="compositionally biased region" description="Polar residues" evidence="1">
    <location>
        <begin position="390"/>
        <end position="406"/>
    </location>
</feature>
<proteinExistence type="predicted"/>
<name>A0A9W9D9G2_9PLEO</name>
<keyword evidence="3" id="KW-1185">Reference proteome</keyword>
<reference evidence="2" key="1">
    <citation type="submission" date="2022-10" db="EMBL/GenBank/DDBJ databases">
        <title>Tapping the CABI collections for fungal endophytes: first genome assemblies for Collariella, Neodidymelliopsis, Ascochyta clinopodiicola, Didymella pomorum, Didymosphaeria variabile, Neocosmospora piperis and Neocucurbitaria cava.</title>
        <authorList>
            <person name="Hill R."/>
        </authorList>
    </citation>
    <scope>NUCLEOTIDE SEQUENCE</scope>
    <source>
        <strain evidence="2">IMI 355091</strain>
    </source>
</reference>
<evidence type="ECO:0000256" key="1">
    <source>
        <dbReference type="SAM" id="MobiDB-lite"/>
    </source>
</evidence>
<dbReference type="AlphaFoldDB" id="A0A9W9D9G2"/>
<feature type="compositionally biased region" description="Polar residues" evidence="1">
    <location>
        <begin position="1"/>
        <end position="15"/>
    </location>
</feature>
<feature type="compositionally biased region" description="Polar residues" evidence="1">
    <location>
        <begin position="419"/>
        <end position="428"/>
    </location>
</feature>
<gene>
    <name evidence="2" type="ORF">N0V91_002535</name>
</gene>
<dbReference type="Proteomes" id="UP001140510">
    <property type="component" value="Unassembled WGS sequence"/>
</dbReference>
<dbReference type="EMBL" id="JAPEVA010000011">
    <property type="protein sequence ID" value="KAJ4409614.1"/>
    <property type="molecule type" value="Genomic_DNA"/>
</dbReference>
<protein>
    <submittedName>
        <fullName evidence="2">Uncharacterized protein</fullName>
    </submittedName>
</protein>